<protein>
    <submittedName>
        <fullName evidence="1">Uncharacterized protein</fullName>
    </submittedName>
</protein>
<organism evidence="1 2">
    <name type="scientific">Ridgeia piscesae</name>
    <name type="common">Tubeworm</name>
    <dbReference type="NCBI Taxonomy" id="27915"/>
    <lineage>
        <taxon>Eukaryota</taxon>
        <taxon>Metazoa</taxon>
        <taxon>Spiralia</taxon>
        <taxon>Lophotrochozoa</taxon>
        <taxon>Annelida</taxon>
        <taxon>Polychaeta</taxon>
        <taxon>Sedentaria</taxon>
        <taxon>Canalipalpata</taxon>
        <taxon>Sabellida</taxon>
        <taxon>Siboglinidae</taxon>
        <taxon>Ridgeia</taxon>
    </lineage>
</organism>
<evidence type="ECO:0000313" key="1">
    <source>
        <dbReference type="EMBL" id="KAK2159568.1"/>
    </source>
</evidence>
<comment type="caution">
    <text evidence="1">The sequence shown here is derived from an EMBL/GenBank/DDBJ whole genome shotgun (WGS) entry which is preliminary data.</text>
</comment>
<dbReference type="EMBL" id="JAODUO010001706">
    <property type="protein sequence ID" value="KAK2159568.1"/>
    <property type="molecule type" value="Genomic_DNA"/>
</dbReference>
<reference evidence="1" key="1">
    <citation type="journal article" date="2023" name="Mol. Biol. Evol.">
        <title>Third-Generation Sequencing Reveals the Adaptive Role of the Epigenome in Three Deep-Sea Polychaetes.</title>
        <authorList>
            <person name="Perez M."/>
            <person name="Aroh O."/>
            <person name="Sun Y."/>
            <person name="Lan Y."/>
            <person name="Juniper S.K."/>
            <person name="Young C.R."/>
            <person name="Angers B."/>
            <person name="Qian P.Y."/>
        </authorList>
    </citation>
    <scope>NUCLEOTIDE SEQUENCE</scope>
    <source>
        <strain evidence="1">R07B-5</strain>
    </source>
</reference>
<keyword evidence="2" id="KW-1185">Reference proteome</keyword>
<sequence>MKKYGVATAMRPYTTLRRLLVHRNEKVELAEQGELVYQTPGKDYGIGYIGQTGRLLTTRLDGQRKDVDNMNNEEYTRSG</sequence>
<accession>A0AAD9JW61</accession>
<evidence type="ECO:0000313" key="2">
    <source>
        <dbReference type="Proteomes" id="UP001209878"/>
    </source>
</evidence>
<dbReference type="AlphaFoldDB" id="A0AAD9JW61"/>
<name>A0AAD9JW61_RIDPI</name>
<gene>
    <name evidence="1" type="ORF">NP493_1706g00023</name>
</gene>
<proteinExistence type="predicted"/>
<dbReference type="Proteomes" id="UP001209878">
    <property type="component" value="Unassembled WGS sequence"/>
</dbReference>